<dbReference type="PANTHER" id="PTHR35218">
    <property type="entry name" value="RNASE H DOMAIN-CONTAINING PROTEIN"/>
    <property type="match status" value="1"/>
</dbReference>
<organism evidence="1 2">
    <name type="scientific">Cinchona calisaya</name>
    <dbReference type="NCBI Taxonomy" id="153742"/>
    <lineage>
        <taxon>Eukaryota</taxon>
        <taxon>Viridiplantae</taxon>
        <taxon>Streptophyta</taxon>
        <taxon>Embryophyta</taxon>
        <taxon>Tracheophyta</taxon>
        <taxon>Spermatophyta</taxon>
        <taxon>Magnoliopsida</taxon>
        <taxon>eudicotyledons</taxon>
        <taxon>Gunneridae</taxon>
        <taxon>Pentapetalae</taxon>
        <taxon>asterids</taxon>
        <taxon>lamiids</taxon>
        <taxon>Gentianales</taxon>
        <taxon>Rubiaceae</taxon>
        <taxon>Cinchonoideae</taxon>
        <taxon>Cinchoneae</taxon>
        <taxon>Cinchona</taxon>
    </lineage>
</organism>
<dbReference type="PANTHER" id="PTHR35218:SF9">
    <property type="entry name" value="ENDONUCLEASE_EXONUCLEASE_PHOSPHATASE DOMAIN-CONTAINING PROTEIN"/>
    <property type="match status" value="1"/>
</dbReference>
<dbReference type="AlphaFoldDB" id="A0ABD2ZMN5"/>
<dbReference type="InterPro" id="IPR036691">
    <property type="entry name" value="Endo/exonu/phosph_ase_sf"/>
</dbReference>
<keyword evidence="2" id="KW-1185">Reference proteome</keyword>
<dbReference type="EMBL" id="JBJUIK010000008">
    <property type="protein sequence ID" value="KAL3520268.1"/>
    <property type="molecule type" value="Genomic_DNA"/>
</dbReference>
<gene>
    <name evidence="1" type="ORF">ACH5RR_018417</name>
</gene>
<dbReference type="Proteomes" id="UP001630127">
    <property type="component" value="Unassembled WGS sequence"/>
</dbReference>
<evidence type="ECO:0000313" key="2">
    <source>
        <dbReference type="Proteomes" id="UP001630127"/>
    </source>
</evidence>
<protein>
    <recommendedName>
        <fullName evidence="3">Endonuclease/exonuclease/phosphatase</fullName>
    </recommendedName>
</protein>
<reference evidence="1 2" key="1">
    <citation type="submission" date="2024-11" db="EMBL/GenBank/DDBJ databases">
        <title>A near-complete genome assembly of Cinchona calisaya.</title>
        <authorList>
            <person name="Lian D.C."/>
            <person name="Zhao X.W."/>
            <person name="Wei L."/>
        </authorList>
    </citation>
    <scope>NUCLEOTIDE SEQUENCE [LARGE SCALE GENOMIC DNA]</scope>
    <source>
        <tissue evidence="1">Nenye</tissue>
    </source>
</reference>
<comment type="caution">
    <text evidence="1">The sequence shown here is derived from an EMBL/GenBank/DDBJ whole genome shotgun (WGS) entry which is preliminary data.</text>
</comment>
<proteinExistence type="predicted"/>
<accession>A0ABD2ZMN5</accession>
<dbReference type="SUPFAM" id="SSF56219">
    <property type="entry name" value="DNase I-like"/>
    <property type="match status" value="1"/>
</dbReference>
<sequence>MEKVKRILAFEDISVVEALNKAGGMIMIWKSDIVVEEVLQTAFTIEAKIVDKKEGMQWWFIGIYANSNASIRRQKCKALERRKLVWSTRWVLAGDFNDILSNKEKWGGRIRRDSNFMILEILLVLRN</sequence>
<evidence type="ECO:0000313" key="1">
    <source>
        <dbReference type="EMBL" id="KAL3520268.1"/>
    </source>
</evidence>
<evidence type="ECO:0008006" key="3">
    <source>
        <dbReference type="Google" id="ProtNLM"/>
    </source>
</evidence>
<name>A0ABD2ZMN5_9GENT</name>
<dbReference type="Gene3D" id="3.60.10.10">
    <property type="entry name" value="Endonuclease/exonuclease/phosphatase"/>
    <property type="match status" value="1"/>
</dbReference>